<dbReference type="Proteomes" id="UP000245880">
    <property type="component" value="Unassembled WGS sequence"/>
</dbReference>
<accession>A0A316ABT4</accession>
<reference evidence="1 2" key="1">
    <citation type="submission" date="2018-03" db="EMBL/GenBank/DDBJ databases">
        <title>Genomic Encyclopedia of Archaeal and Bacterial Type Strains, Phase II (KMG-II): from individual species to whole genera.</title>
        <authorList>
            <person name="Goeker M."/>
        </authorList>
    </citation>
    <scope>NUCLEOTIDE SEQUENCE [LARGE SCALE GENOMIC DNA]</scope>
    <source>
        <strain evidence="1 2">DSM 100346</strain>
    </source>
</reference>
<organism evidence="1 2">
    <name type="scientific">Dyadobacter jejuensis</name>
    <dbReference type="NCBI Taxonomy" id="1082580"/>
    <lineage>
        <taxon>Bacteria</taxon>
        <taxon>Pseudomonadati</taxon>
        <taxon>Bacteroidota</taxon>
        <taxon>Cytophagia</taxon>
        <taxon>Cytophagales</taxon>
        <taxon>Spirosomataceae</taxon>
        <taxon>Dyadobacter</taxon>
    </lineage>
</organism>
<sequence>MLSFSKYYESMHVSANLRTSSNNESLTLDELCSIIDPIIKKYPDLRDDIPFIKTELKRIYQDFPAP</sequence>
<dbReference type="EMBL" id="QGDT01000014">
    <property type="protein sequence ID" value="PWJ55236.1"/>
    <property type="molecule type" value="Genomic_DNA"/>
</dbReference>
<comment type="caution">
    <text evidence="1">The sequence shown here is derived from an EMBL/GenBank/DDBJ whole genome shotgun (WGS) entry which is preliminary data.</text>
</comment>
<proteinExistence type="predicted"/>
<name>A0A316ABT4_9BACT</name>
<gene>
    <name evidence="1" type="ORF">CLV98_1144</name>
</gene>
<evidence type="ECO:0000313" key="2">
    <source>
        <dbReference type="Proteomes" id="UP000245880"/>
    </source>
</evidence>
<keyword evidence="2" id="KW-1185">Reference proteome</keyword>
<protein>
    <submittedName>
        <fullName evidence="1">Uncharacterized protein</fullName>
    </submittedName>
</protein>
<evidence type="ECO:0000313" key="1">
    <source>
        <dbReference type="EMBL" id="PWJ55236.1"/>
    </source>
</evidence>
<dbReference type="AlphaFoldDB" id="A0A316ABT4"/>